<accession>A0A8H6KVD2</accession>
<dbReference type="GO" id="GO:0015031">
    <property type="term" value="P:protein transport"/>
    <property type="evidence" value="ECO:0007669"/>
    <property type="project" value="UniProtKB-KW"/>
</dbReference>
<name>A0A8H6KVD2_9PEZI</name>
<organism evidence="11 12">
    <name type="scientific">Colletotrichum plurivorum</name>
    <dbReference type="NCBI Taxonomy" id="2175906"/>
    <lineage>
        <taxon>Eukaryota</taxon>
        <taxon>Fungi</taxon>
        <taxon>Dikarya</taxon>
        <taxon>Ascomycota</taxon>
        <taxon>Pezizomycotina</taxon>
        <taxon>Sordariomycetes</taxon>
        <taxon>Hypocreomycetidae</taxon>
        <taxon>Glomerellales</taxon>
        <taxon>Glomerellaceae</taxon>
        <taxon>Colletotrichum</taxon>
        <taxon>Colletotrichum orchidearum species complex</taxon>
    </lineage>
</organism>
<feature type="transmembrane region" description="Helical" evidence="10">
    <location>
        <begin position="158"/>
        <end position="178"/>
    </location>
</feature>
<evidence type="ECO:0000256" key="2">
    <source>
        <dbReference type="ARBA" id="ARBA00008807"/>
    </source>
</evidence>
<keyword evidence="3" id="KW-0813">Transport</keyword>
<evidence type="ECO:0000256" key="10">
    <source>
        <dbReference type="SAM" id="Phobius"/>
    </source>
</evidence>
<keyword evidence="4 10" id="KW-0812">Transmembrane</keyword>
<keyword evidence="5" id="KW-0571">Peptide transport</keyword>
<dbReference type="PANTHER" id="PTHR22601">
    <property type="entry name" value="ISP4 LIKE PROTEIN"/>
    <property type="match status" value="1"/>
</dbReference>
<keyword evidence="7 10" id="KW-1133">Transmembrane helix</keyword>
<gene>
    <name evidence="11" type="ORF">CPLU01_02489</name>
</gene>
<feature type="transmembrane region" description="Helical" evidence="10">
    <location>
        <begin position="658"/>
        <end position="676"/>
    </location>
</feature>
<evidence type="ECO:0000313" key="11">
    <source>
        <dbReference type="EMBL" id="KAF6838377.1"/>
    </source>
</evidence>
<dbReference type="GO" id="GO:0016020">
    <property type="term" value="C:membrane"/>
    <property type="evidence" value="ECO:0007669"/>
    <property type="project" value="UniProtKB-SubCell"/>
</dbReference>
<feature type="transmembrane region" description="Helical" evidence="10">
    <location>
        <begin position="328"/>
        <end position="347"/>
    </location>
</feature>
<feature type="region of interest" description="Disordered" evidence="9">
    <location>
        <begin position="1"/>
        <end position="38"/>
    </location>
</feature>
<keyword evidence="12" id="KW-1185">Reference proteome</keyword>
<dbReference type="Proteomes" id="UP000654918">
    <property type="component" value="Unassembled WGS sequence"/>
</dbReference>
<evidence type="ECO:0000313" key="12">
    <source>
        <dbReference type="Proteomes" id="UP000654918"/>
    </source>
</evidence>
<protein>
    <submittedName>
        <fullName evidence="11">Peptide transporter mtd1</fullName>
    </submittedName>
</protein>
<dbReference type="NCBIfam" id="TIGR00728">
    <property type="entry name" value="OPT_sfam"/>
    <property type="match status" value="1"/>
</dbReference>
<evidence type="ECO:0000256" key="1">
    <source>
        <dbReference type="ARBA" id="ARBA00004141"/>
    </source>
</evidence>
<comment type="caution">
    <text evidence="11">The sequence shown here is derived from an EMBL/GenBank/DDBJ whole genome shotgun (WGS) entry which is preliminary data.</text>
</comment>
<feature type="transmembrane region" description="Helical" evidence="10">
    <location>
        <begin position="90"/>
        <end position="111"/>
    </location>
</feature>
<evidence type="ECO:0000256" key="7">
    <source>
        <dbReference type="ARBA" id="ARBA00022989"/>
    </source>
</evidence>
<keyword evidence="8 10" id="KW-0472">Membrane</keyword>
<feature type="transmembrane region" description="Helical" evidence="10">
    <location>
        <begin position="481"/>
        <end position="501"/>
    </location>
</feature>
<evidence type="ECO:0000256" key="4">
    <source>
        <dbReference type="ARBA" id="ARBA00022692"/>
    </source>
</evidence>
<dbReference type="GO" id="GO:0035673">
    <property type="term" value="F:oligopeptide transmembrane transporter activity"/>
    <property type="evidence" value="ECO:0007669"/>
    <property type="project" value="InterPro"/>
</dbReference>
<dbReference type="Pfam" id="PF03169">
    <property type="entry name" value="OPT"/>
    <property type="match status" value="1"/>
</dbReference>
<evidence type="ECO:0000256" key="6">
    <source>
        <dbReference type="ARBA" id="ARBA00022927"/>
    </source>
</evidence>
<feature type="transmembrane region" description="Helical" evidence="10">
    <location>
        <begin position="738"/>
        <end position="763"/>
    </location>
</feature>
<dbReference type="EMBL" id="WIGO01000019">
    <property type="protein sequence ID" value="KAF6838377.1"/>
    <property type="molecule type" value="Genomic_DNA"/>
</dbReference>
<feature type="transmembrane region" description="Helical" evidence="10">
    <location>
        <begin position="249"/>
        <end position="267"/>
    </location>
</feature>
<comment type="subcellular location">
    <subcellularLocation>
        <location evidence="1">Membrane</location>
        <topology evidence="1">Multi-pass membrane protein</topology>
    </subcellularLocation>
</comment>
<keyword evidence="6" id="KW-0653">Protein transport</keyword>
<feature type="transmembrane region" description="Helical" evidence="10">
    <location>
        <begin position="117"/>
        <end position="137"/>
    </location>
</feature>
<dbReference type="InterPro" id="IPR004648">
    <property type="entry name" value="Oligpept_transpt"/>
</dbReference>
<feature type="transmembrane region" description="Helical" evidence="10">
    <location>
        <begin position="696"/>
        <end position="717"/>
    </location>
</feature>
<evidence type="ECO:0000256" key="3">
    <source>
        <dbReference type="ARBA" id="ARBA00022448"/>
    </source>
</evidence>
<reference evidence="11" key="1">
    <citation type="journal article" date="2020" name="Phytopathology">
        <title>Genome Sequence Resources of Colletotrichum truncatum, C. plurivorum, C. musicola, and C. sojae: Four Species Pathogenic to Soybean (Glycine max).</title>
        <authorList>
            <person name="Rogerio F."/>
            <person name="Boufleur T.R."/>
            <person name="Ciampi-Guillardi M."/>
            <person name="Sukno S.A."/>
            <person name="Thon M.R."/>
            <person name="Massola Junior N.S."/>
            <person name="Baroncelli R."/>
        </authorList>
    </citation>
    <scope>NUCLEOTIDE SEQUENCE</scope>
    <source>
        <strain evidence="11">LFN00145</strain>
    </source>
</reference>
<dbReference type="AlphaFoldDB" id="A0A8H6KVD2"/>
<dbReference type="InterPro" id="IPR004813">
    <property type="entry name" value="OPT"/>
</dbReference>
<evidence type="ECO:0000256" key="8">
    <source>
        <dbReference type="ARBA" id="ARBA00023136"/>
    </source>
</evidence>
<evidence type="ECO:0000256" key="9">
    <source>
        <dbReference type="SAM" id="MobiDB-lite"/>
    </source>
</evidence>
<feature type="transmembrane region" description="Helical" evidence="10">
    <location>
        <begin position="190"/>
        <end position="211"/>
    </location>
</feature>
<feature type="transmembrane region" description="Helical" evidence="10">
    <location>
        <begin position="507"/>
        <end position="526"/>
    </location>
</feature>
<proteinExistence type="inferred from homology"/>
<comment type="similarity">
    <text evidence="2">Belongs to the oligopeptide OPT transporter family.</text>
</comment>
<sequence>MAPTSKQEADMSAEESLSPSFPRHRSSNSHYAQEKSSYSTSYEYSTSDGITKHGLTEAGEQPPLATEEDVVRHVLHAEDNTSYNVWTIRMFFLGTGLGVFGAVMETIYYFRPVTIDVSNIFLALLGYVFGTAMEKFIPRKGVVGRWLNPHPFTQKEHAAVVVMASSASQVALAVNVIAAQRLFYKKEPSVAVAILIVFSSQCLGYGFAGLLRRALVYPSKMVWPSMLPMNALLETLHRDKKETKDRLKLFYWVFAAIAVWEVFPEYVMPILTGVSVFCLAKRDSLVFTYIFGGSNGNEGLGLLSLGLDWQFITSKPLWYPLETLTNNLVGYVICICLFVGVYFGNAWRAMDFPFLSQLLFSGASNSSLYVQYNQTAILDEQNVLKPEELAEQGIPFFTGTYAMFLLTNNLAATATISHLLLWNWDSVKAGLSFPNPTSLWNAIARRKSTRPGDSEDDNGKAEQESDAHYQLMRAYPECPDWWYAAILLVSIGVGLLCLYLARSTLPWYGFLVSILLSGLFILFFGAQAALTGFQGNAQPIVQMIGGYLHPGRPLANMYFTLFGYNSVVQGISLVQDLKFGQYAKIPPRATFATQLAGTLVGAVVNYAMMDQITTSQREILLSVQGTNVWSGQNIQQFNSQAVAWGALARELFSPGARYFALPLGLLVGFVVPIPTYLLHRAYPRFSLLKSINTPIILAYAGFLAVGVSSYMLSYFAVGFASQLWLRRRRPAWFARYNYVLAAALDGGTQVLVFVLTFAVLGGAGTAVPFPRYWGNNAGGNLDYCMRDPAAAGISAGVVDDD</sequence>
<evidence type="ECO:0000256" key="5">
    <source>
        <dbReference type="ARBA" id="ARBA00022856"/>
    </source>
</evidence>